<gene>
    <name evidence="2" type="ORF">BG845_00858</name>
</gene>
<sequence>MRTFVRAAAVVAAGLVVVAAGTGVAGAQPVPPPEPTPADQAAQYACVQEELDFAALPQQAIEDPVVFSALVADAAQKCEDVRAPAPAVPAPPVA</sequence>
<dbReference type="OrthoDB" id="3579821at2"/>
<dbReference type="EMBL" id="MIGB01000003">
    <property type="protein sequence ID" value="OSY43253.1"/>
    <property type="molecule type" value="Genomic_DNA"/>
</dbReference>
<organism evidence="2 3">
    <name type="scientific">Pseudonocardia autotrophica</name>
    <name type="common">Amycolata autotrophica</name>
    <name type="synonym">Nocardia autotrophica</name>
    <dbReference type="NCBI Taxonomy" id="2074"/>
    <lineage>
        <taxon>Bacteria</taxon>
        <taxon>Bacillati</taxon>
        <taxon>Actinomycetota</taxon>
        <taxon>Actinomycetes</taxon>
        <taxon>Pseudonocardiales</taxon>
        <taxon>Pseudonocardiaceae</taxon>
        <taxon>Pseudonocardia</taxon>
    </lineage>
</organism>
<reference evidence="2 3" key="1">
    <citation type="submission" date="2016-09" db="EMBL/GenBank/DDBJ databases">
        <title>Pseudonocardia autotrophica DSM535, a candidate organism with high potential of specific P450 cytochromes.</title>
        <authorList>
            <person name="Grumaz C."/>
            <person name="Vainshtein Y."/>
            <person name="Kirstahler P."/>
            <person name="Sohn K."/>
        </authorList>
    </citation>
    <scope>NUCLEOTIDE SEQUENCE [LARGE SCALE GENOMIC DNA]</scope>
    <source>
        <strain evidence="2 3">DSM 535</strain>
    </source>
</reference>
<evidence type="ECO:0008006" key="4">
    <source>
        <dbReference type="Google" id="ProtNLM"/>
    </source>
</evidence>
<proteinExistence type="predicted"/>
<comment type="caution">
    <text evidence="2">The sequence shown here is derived from an EMBL/GenBank/DDBJ whole genome shotgun (WGS) entry which is preliminary data.</text>
</comment>
<evidence type="ECO:0000256" key="1">
    <source>
        <dbReference type="SAM" id="SignalP"/>
    </source>
</evidence>
<protein>
    <recommendedName>
        <fullName evidence="4">Haemophore haem-binding domain-containing protein</fullName>
    </recommendedName>
</protein>
<evidence type="ECO:0000313" key="2">
    <source>
        <dbReference type="EMBL" id="OSY43253.1"/>
    </source>
</evidence>
<keyword evidence="3" id="KW-1185">Reference proteome</keyword>
<dbReference type="RefSeq" id="WP_125911454.1">
    <property type="nucleotide sequence ID" value="NZ_AP018920.1"/>
</dbReference>
<keyword evidence="1" id="KW-0732">Signal</keyword>
<evidence type="ECO:0000313" key="3">
    <source>
        <dbReference type="Proteomes" id="UP000194360"/>
    </source>
</evidence>
<dbReference type="AlphaFoldDB" id="A0A1Y2N718"/>
<accession>A0A1Y2N718</accession>
<feature type="chain" id="PRO_5012282475" description="Haemophore haem-binding domain-containing protein" evidence="1">
    <location>
        <begin position="28"/>
        <end position="94"/>
    </location>
</feature>
<name>A0A1Y2N718_PSEAH</name>
<feature type="signal peptide" evidence="1">
    <location>
        <begin position="1"/>
        <end position="27"/>
    </location>
</feature>
<dbReference type="Proteomes" id="UP000194360">
    <property type="component" value="Unassembled WGS sequence"/>
</dbReference>